<accession>A0A9Q0HER2</accession>
<dbReference type="EMBL" id="JAMYWD010000008">
    <property type="protein sequence ID" value="KAJ4963398.1"/>
    <property type="molecule type" value="Genomic_DNA"/>
</dbReference>
<dbReference type="AlphaFoldDB" id="A0A9Q0HER2"/>
<reference evidence="1" key="1">
    <citation type="journal article" date="2023" name="Plant J.">
        <title>The genome of the king protea, Protea cynaroides.</title>
        <authorList>
            <person name="Chang J."/>
            <person name="Duong T.A."/>
            <person name="Schoeman C."/>
            <person name="Ma X."/>
            <person name="Roodt D."/>
            <person name="Barker N."/>
            <person name="Li Z."/>
            <person name="Van de Peer Y."/>
            <person name="Mizrachi E."/>
        </authorList>
    </citation>
    <scope>NUCLEOTIDE SEQUENCE</scope>
    <source>
        <tissue evidence="1">Young leaves</tissue>
    </source>
</reference>
<protein>
    <submittedName>
        <fullName evidence="1">Uncharacterized protein</fullName>
    </submittedName>
</protein>
<keyword evidence="2" id="KW-1185">Reference proteome</keyword>
<dbReference type="Proteomes" id="UP001141806">
    <property type="component" value="Unassembled WGS sequence"/>
</dbReference>
<sequence>MSSFTNGSISWVLPLINPKLKQGPLPCAAFLCWNLWKARNEFYFEHRDSLLIQVIHRAEQAFSEYMDCVFPSGSGASNESSYSSLLAKWNPPPLGLVKLNTDAALASEHSWWSRVHFEV</sequence>
<comment type="caution">
    <text evidence="1">The sequence shown here is derived from an EMBL/GenBank/DDBJ whole genome shotgun (WGS) entry which is preliminary data.</text>
</comment>
<evidence type="ECO:0000313" key="2">
    <source>
        <dbReference type="Proteomes" id="UP001141806"/>
    </source>
</evidence>
<organism evidence="1 2">
    <name type="scientific">Protea cynaroides</name>
    <dbReference type="NCBI Taxonomy" id="273540"/>
    <lineage>
        <taxon>Eukaryota</taxon>
        <taxon>Viridiplantae</taxon>
        <taxon>Streptophyta</taxon>
        <taxon>Embryophyta</taxon>
        <taxon>Tracheophyta</taxon>
        <taxon>Spermatophyta</taxon>
        <taxon>Magnoliopsida</taxon>
        <taxon>Proteales</taxon>
        <taxon>Proteaceae</taxon>
        <taxon>Protea</taxon>
    </lineage>
</organism>
<dbReference type="OrthoDB" id="1906820at2759"/>
<evidence type="ECO:0000313" key="1">
    <source>
        <dbReference type="EMBL" id="KAJ4963398.1"/>
    </source>
</evidence>
<name>A0A9Q0HER2_9MAGN</name>
<gene>
    <name evidence="1" type="ORF">NE237_023337</name>
</gene>
<proteinExistence type="predicted"/>